<feature type="transmembrane region" description="Helical" evidence="9">
    <location>
        <begin position="293"/>
        <end position="315"/>
    </location>
</feature>
<organism evidence="10 11">
    <name type="scientific">Streptomyces lavendulocolor</name>
    <dbReference type="NCBI Taxonomy" id="67316"/>
    <lineage>
        <taxon>Bacteria</taxon>
        <taxon>Bacillati</taxon>
        <taxon>Actinomycetota</taxon>
        <taxon>Actinomycetes</taxon>
        <taxon>Kitasatosporales</taxon>
        <taxon>Streptomycetaceae</taxon>
        <taxon>Streptomyces</taxon>
    </lineage>
</organism>
<evidence type="ECO:0000256" key="1">
    <source>
        <dbReference type="ARBA" id="ARBA00004651"/>
    </source>
</evidence>
<dbReference type="RefSeq" id="WP_360029014.1">
    <property type="nucleotide sequence ID" value="NZ_JBEXZR010000002.1"/>
</dbReference>
<dbReference type="InterPro" id="IPR000522">
    <property type="entry name" value="ABC_transptr_permease_BtuC"/>
</dbReference>
<feature type="transmembrane region" description="Helical" evidence="9">
    <location>
        <begin position="78"/>
        <end position="98"/>
    </location>
</feature>
<feature type="transmembrane region" description="Helical" evidence="9">
    <location>
        <begin position="450"/>
        <end position="470"/>
    </location>
</feature>
<feature type="transmembrane region" description="Helical" evidence="9">
    <location>
        <begin position="557"/>
        <end position="579"/>
    </location>
</feature>
<feature type="transmembrane region" description="Helical" evidence="9">
    <location>
        <begin position="672"/>
        <end position="688"/>
    </location>
</feature>
<dbReference type="Gene3D" id="1.10.3470.10">
    <property type="entry name" value="ABC transporter involved in vitamin B12 uptake, BtuC"/>
    <property type="match status" value="2"/>
</dbReference>
<keyword evidence="4" id="KW-1003">Cell membrane</keyword>
<evidence type="ECO:0000313" key="11">
    <source>
        <dbReference type="Proteomes" id="UP001550378"/>
    </source>
</evidence>
<keyword evidence="7 9" id="KW-0472">Membrane</keyword>
<keyword evidence="3" id="KW-0813">Transport</keyword>
<dbReference type="SUPFAM" id="SSF81345">
    <property type="entry name" value="ABC transporter involved in vitamin B12 uptake, BtuC"/>
    <property type="match status" value="2"/>
</dbReference>
<reference evidence="10 11" key="1">
    <citation type="submission" date="2024-06" db="EMBL/GenBank/DDBJ databases">
        <title>The Natural Products Discovery Center: Release of the First 8490 Sequenced Strains for Exploring Actinobacteria Biosynthetic Diversity.</title>
        <authorList>
            <person name="Kalkreuter E."/>
            <person name="Kautsar S.A."/>
            <person name="Yang D."/>
            <person name="Bader C.D."/>
            <person name="Teijaro C.N."/>
            <person name="Fluegel L."/>
            <person name="Davis C.M."/>
            <person name="Simpson J.R."/>
            <person name="Lauterbach L."/>
            <person name="Steele A.D."/>
            <person name="Gui C."/>
            <person name="Meng S."/>
            <person name="Li G."/>
            <person name="Viehrig K."/>
            <person name="Ye F."/>
            <person name="Su P."/>
            <person name="Kiefer A.F."/>
            <person name="Nichols A."/>
            <person name="Cepeda A.J."/>
            <person name="Yan W."/>
            <person name="Fan B."/>
            <person name="Jiang Y."/>
            <person name="Adhikari A."/>
            <person name="Zheng C.-J."/>
            <person name="Schuster L."/>
            <person name="Cowan T.M."/>
            <person name="Smanski M.J."/>
            <person name="Chevrette M.G."/>
            <person name="De Carvalho L.P.S."/>
            <person name="Shen B."/>
        </authorList>
    </citation>
    <scope>NUCLEOTIDE SEQUENCE [LARGE SCALE GENOMIC DNA]</scope>
    <source>
        <strain evidence="10 11">NPDC006337</strain>
    </source>
</reference>
<evidence type="ECO:0000256" key="3">
    <source>
        <dbReference type="ARBA" id="ARBA00022448"/>
    </source>
</evidence>
<comment type="similarity">
    <text evidence="2">Belongs to the binding-protein-dependent transport system permease family. FecCD subfamily.</text>
</comment>
<proteinExistence type="inferred from homology"/>
<evidence type="ECO:0000256" key="4">
    <source>
        <dbReference type="ARBA" id="ARBA00022475"/>
    </source>
</evidence>
<sequence length="691" mass="68401">WPPLGLPPAPPAPRRPGPPPRPLLVGGGLSLALCLVGVVHLGLGVSGVGIGDIADLILGHGDARTRDVLLGSRLPRTLTGLVVGVALGVSGVLVQGATRNPLAAPDTLGVNAGAYFAVVLVAFTGISLGPVPAGGAAFLGGLVAVAVVYLLSSGGVMTPGRVLLAGATVALAGTAGAEFLQMLDVQATRGLFFWGNGTLMQTSLERPLTLGAVVVAGALLAPFLARPLDLLALGDETAEAMGVRVERVRPAAFLVAVLLSAAAVSLAGPIGFVGLIAPVIVRQLGVRRHATMIPLAALLASALVLGADAAAQLIVTPSATQPAEIPVGVVTALIGGPVFMALARRVSTGDADTGAAVVVSDRRRAPAYAVALGGGLVALAVAVAVSLRVGDVEITWSQLGAALFGSAEQITEAVVDYRLPRILVAALAGACLAVAGAAVQAVVRNPLAEPGLVGVTGGASLGAIAVIVAVPSAPLVALPAAAGIGGVAMLALVVLVARGSAKDGRAGLDPTRVVLVGLGAAATSMALVNIMVVSVQMNISSALGWLAGSTYARDFSALGWLALPALVAVVLVVAARPVNLLSLGDELPRALGLELGRARLLVLGAGAVLAAGTAAAVGAVGFVGLVAPHLARRIVGNNTARMVPMAAVLGAVLVVSSDALGRWLLAPTEIPVGIVTALVGAPYLVWLLRRL</sequence>
<dbReference type="InterPro" id="IPR037294">
    <property type="entry name" value="ABC_BtuC-like"/>
</dbReference>
<dbReference type="CDD" id="cd06550">
    <property type="entry name" value="TM_ABC_iron-siderophores_like"/>
    <property type="match status" value="2"/>
</dbReference>
<feature type="transmembrane region" description="Helical" evidence="9">
    <location>
        <begin position="600"/>
        <end position="625"/>
    </location>
</feature>
<evidence type="ECO:0000256" key="8">
    <source>
        <dbReference type="SAM" id="MobiDB-lite"/>
    </source>
</evidence>
<feature type="transmembrane region" description="Helical" evidence="9">
    <location>
        <begin position="162"/>
        <end position="180"/>
    </location>
</feature>
<feature type="transmembrane region" description="Helical" evidence="9">
    <location>
        <begin position="136"/>
        <end position="156"/>
    </location>
</feature>
<dbReference type="PANTHER" id="PTHR30472">
    <property type="entry name" value="FERRIC ENTEROBACTIN TRANSPORT SYSTEM PERMEASE PROTEIN"/>
    <property type="match status" value="1"/>
</dbReference>
<dbReference type="EMBL" id="JBEXZR010000002">
    <property type="protein sequence ID" value="MEU0706632.1"/>
    <property type="molecule type" value="Genomic_DNA"/>
</dbReference>
<feature type="region of interest" description="Disordered" evidence="8">
    <location>
        <begin position="1"/>
        <end position="20"/>
    </location>
</feature>
<gene>
    <name evidence="10" type="ORF">ABZ508_04510</name>
</gene>
<evidence type="ECO:0000256" key="5">
    <source>
        <dbReference type="ARBA" id="ARBA00022692"/>
    </source>
</evidence>
<keyword evidence="5 9" id="KW-0812">Transmembrane</keyword>
<feature type="non-terminal residue" evidence="10">
    <location>
        <position position="1"/>
    </location>
</feature>
<evidence type="ECO:0000313" key="10">
    <source>
        <dbReference type="EMBL" id="MEU0706632.1"/>
    </source>
</evidence>
<evidence type="ECO:0000256" key="9">
    <source>
        <dbReference type="SAM" id="Phobius"/>
    </source>
</evidence>
<protein>
    <submittedName>
        <fullName evidence="10">Iron ABC transporter permease</fullName>
    </submittedName>
</protein>
<name>A0ABV2VZA8_9ACTN</name>
<keyword evidence="6 9" id="KW-1133">Transmembrane helix</keyword>
<feature type="transmembrane region" description="Helical" evidence="9">
    <location>
        <begin position="367"/>
        <end position="387"/>
    </location>
</feature>
<feature type="transmembrane region" description="Helical" evidence="9">
    <location>
        <begin position="327"/>
        <end position="346"/>
    </location>
</feature>
<feature type="transmembrane region" description="Helical" evidence="9">
    <location>
        <begin position="513"/>
        <end position="537"/>
    </location>
</feature>
<keyword evidence="11" id="KW-1185">Reference proteome</keyword>
<comment type="subcellular location">
    <subcellularLocation>
        <location evidence="1">Cell membrane</location>
        <topology evidence="1">Multi-pass membrane protein</topology>
    </subcellularLocation>
</comment>
<evidence type="ECO:0000256" key="6">
    <source>
        <dbReference type="ARBA" id="ARBA00022989"/>
    </source>
</evidence>
<feature type="transmembrane region" description="Helical" evidence="9">
    <location>
        <begin position="110"/>
        <end position="129"/>
    </location>
</feature>
<feature type="transmembrane region" description="Helical" evidence="9">
    <location>
        <begin position="476"/>
        <end position="501"/>
    </location>
</feature>
<dbReference type="PANTHER" id="PTHR30472:SF37">
    <property type="entry name" value="FE(3+) DICITRATE TRANSPORT SYSTEM PERMEASE PROTEIN FECD-RELATED"/>
    <property type="match status" value="1"/>
</dbReference>
<feature type="transmembrane region" description="Helical" evidence="9">
    <location>
        <begin position="422"/>
        <end position="443"/>
    </location>
</feature>
<feature type="transmembrane region" description="Helical" evidence="9">
    <location>
        <begin position="251"/>
        <end position="281"/>
    </location>
</feature>
<feature type="transmembrane region" description="Helical" evidence="9">
    <location>
        <begin position="208"/>
        <end position="225"/>
    </location>
</feature>
<feature type="transmembrane region" description="Helical" evidence="9">
    <location>
        <begin position="29"/>
        <end position="58"/>
    </location>
</feature>
<dbReference type="Proteomes" id="UP001550378">
    <property type="component" value="Unassembled WGS sequence"/>
</dbReference>
<evidence type="ECO:0000256" key="2">
    <source>
        <dbReference type="ARBA" id="ARBA00007935"/>
    </source>
</evidence>
<comment type="caution">
    <text evidence="10">The sequence shown here is derived from an EMBL/GenBank/DDBJ whole genome shotgun (WGS) entry which is preliminary data.</text>
</comment>
<evidence type="ECO:0000256" key="7">
    <source>
        <dbReference type="ARBA" id="ARBA00023136"/>
    </source>
</evidence>
<dbReference type="Pfam" id="PF01032">
    <property type="entry name" value="FecCD"/>
    <property type="match status" value="2"/>
</dbReference>
<accession>A0ABV2VZA8</accession>